<dbReference type="InterPro" id="IPR014001">
    <property type="entry name" value="Helicase_ATP-bd"/>
</dbReference>
<name>A0A914XVT3_9BILA</name>
<evidence type="ECO:0000256" key="2">
    <source>
        <dbReference type="ARBA" id="ARBA00022741"/>
    </source>
</evidence>
<evidence type="ECO:0000259" key="8">
    <source>
        <dbReference type="PROSITE" id="PS51195"/>
    </source>
</evidence>
<evidence type="ECO:0000313" key="9">
    <source>
        <dbReference type="Proteomes" id="UP000887577"/>
    </source>
</evidence>
<sequence length="185" mass="21498">MVELVDPVKKRKYYPKPWWFYKRKEKKREKACNQDNFELPNITKQPKFSLNAAKKDVLLYRDDADIAVVDVKGHVALRCNEWNEMNFDKTLLRNIKKCGFIWPRKVQEAVIPYIAEGYDIKCQSETGTGKTAAYLIPIIDNLIKENATEGLPDEGPICVILAPTREIVEQIFQNARTLAFGKNWY</sequence>
<feature type="domain" description="Helicase ATP-binding" evidence="7">
    <location>
        <begin position="111"/>
        <end position="185"/>
    </location>
</feature>
<dbReference type="PROSITE" id="PS51192">
    <property type="entry name" value="HELICASE_ATP_BIND_1"/>
    <property type="match status" value="1"/>
</dbReference>
<organism evidence="9 10">
    <name type="scientific">Panagrolaimus superbus</name>
    <dbReference type="NCBI Taxonomy" id="310955"/>
    <lineage>
        <taxon>Eukaryota</taxon>
        <taxon>Metazoa</taxon>
        <taxon>Ecdysozoa</taxon>
        <taxon>Nematoda</taxon>
        <taxon>Chromadorea</taxon>
        <taxon>Rhabditida</taxon>
        <taxon>Tylenchina</taxon>
        <taxon>Panagrolaimomorpha</taxon>
        <taxon>Panagrolaimoidea</taxon>
        <taxon>Panagrolaimidae</taxon>
        <taxon>Panagrolaimus</taxon>
    </lineage>
</organism>
<dbReference type="GO" id="GO:0005829">
    <property type="term" value="C:cytosol"/>
    <property type="evidence" value="ECO:0007669"/>
    <property type="project" value="TreeGrafter"/>
</dbReference>
<feature type="short sequence motif" description="Q motif" evidence="6">
    <location>
        <begin position="80"/>
        <end position="108"/>
    </location>
</feature>
<reference evidence="10" key="1">
    <citation type="submission" date="2022-11" db="UniProtKB">
        <authorList>
            <consortium name="WormBaseParasite"/>
        </authorList>
    </citation>
    <scope>IDENTIFICATION</scope>
</reference>
<dbReference type="GO" id="GO:0003676">
    <property type="term" value="F:nucleic acid binding"/>
    <property type="evidence" value="ECO:0007669"/>
    <property type="project" value="InterPro"/>
</dbReference>
<evidence type="ECO:0000256" key="1">
    <source>
        <dbReference type="ARBA" id="ARBA00012552"/>
    </source>
</evidence>
<dbReference type="GO" id="GO:0003724">
    <property type="term" value="F:RNA helicase activity"/>
    <property type="evidence" value="ECO:0007669"/>
    <property type="project" value="UniProtKB-EC"/>
</dbReference>
<dbReference type="PROSITE" id="PS51195">
    <property type="entry name" value="Q_MOTIF"/>
    <property type="match status" value="1"/>
</dbReference>
<feature type="domain" description="DEAD-box RNA helicase Q" evidence="8">
    <location>
        <begin position="80"/>
        <end position="108"/>
    </location>
</feature>
<dbReference type="PANTHER" id="PTHR47959:SF1">
    <property type="entry name" value="ATP-DEPENDENT RNA HELICASE DBPA"/>
    <property type="match status" value="1"/>
</dbReference>
<dbReference type="SUPFAM" id="SSF52540">
    <property type="entry name" value="P-loop containing nucleoside triphosphate hydrolases"/>
    <property type="match status" value="1"/>
</dbReference>
<dbReference type="InterPro" id="IPR027417">
    <property type="entry name" value="P-loop_NTPase"/>
</dbReference>
<keyword evidence="4" id="KW-0347">Helicase</keyword>
<evidence type="ECO:0000256" key="3">
    <source>
        <dbReference type="ARBA" id="ARBA00022801"/>
    </source>
</evidence>
<evidence type="ECO:0000256" key="4">
    <source>
        <dbReference type="ARBA" id="ARBA00022806"/>
    </source>
</evidence>
<keyword evidence="3" id="KW-0378">Hydrolase</keyword>
<dbReference type="GO" id="GO:0005524">
    <property type="term" value="F:ATP binding"/>
    <property type="evidence" value="ECO:0007669"/>
    <property type="project" value="UniProtKB-KW"/>
</dbReference>
<evidence type="ECO:0000259" key="7">
    <source>
        <dbReference type="PROSITE" id="PS51192"/>
    </source>
</evidence>
<accession>A0A914XVT3</accession>
<dbReference type="PANTHER" id="PTHR47959">
    <property type="entry name" value="ATP-DEPENDENT RNA HELICASE RHLE-RELATED"/>
    <property type="match status" value="1"/>
</dbReference>
<evidence type="ECO:0000256" key="6">
    <source>
        <dbReference type="PROSITE-ProRule" id="PRU00552"/>
    </source>
</evidence>
<dbReference type="InterPro" id="IPR050079">
    <property type="entry name" value="DEAD_box_RNA_helicase"/>
</dbReference>
<evidence type="ECO:0000313" key="10">
    <source>
        <dbReference type="WBParaSite" id="PSU_v2.g12045.t1"/>
    </source>
</evidence>
<evidence type="ECO:0000256" key="5">
    <source>
        <dbReference type="ARBA" id="ARBA00022840"/>
    </source>
</evidence>
<dbReference type="Proteomes" id="UP000887577">
    <property type="component" value="Unplaced"/>
</dbReference>
<dbReference type="InterPro" id="IPR011545">
    <property type="entry name" value="DEAD/DEAH_box_helicase_dom"/>
</dbReference>
<proteinExistence type="predicted"/>
<dbReference type="Pfam" id="PF00270">
    <property type="entry name" value="DEAD"/>
    <property type="match status" value="1"/>
</dbReference>
<keyword evidence="5" id="KW-0067">ATP-binding</keyword>
<dbReference type="Gene3D" id="3.40.50.300">
    <property type="entry name" value="P-loop containing nucleotide triphosphate hydrolases"/>
    <property type="match status" value="1"/>
</dbReference>
<keyword evidence="2" id="KW-0547">Nucleotide-binding</keyword>
<dbReference type="InterPro" id="IPR014014">
    <property type="entry name" value="RNA_helicase_DEAD_Q_motif"/>
</dbReference>
<dbReference type="GO" id="GO:0016787">
    <property type="term" value="F:hydrolase activity"/>
    <property type="evidence" value="ECO:0007669"/>
    <property type="project" value="UniProtKB-KW"/>
</dbReference>
<dbReference type="EC" id="3.6.4.13" evidence="1"/>
<protein>
    <recommendedName>
        <fullName evidence="1">RNA helicase</fullName>
        <ecNumber evidence="1">3.6.4.13</ecNumber>
    </recommendedName>
</protein>
<keyword evidence="9" id="KW-1185">Reference proteome</keyword>
<dbReference type="WBParaSite" id="PSU_v2.g12045.t1">
    <property type="protein sequence ID" value="PSU_v2.g12045.t1"/>
    <property type="gene ID" value="PSU_v2.g12045"/>
</dbReference>
<dbReference type="AlphaFoldDB" id="A0A914XVT3"/>